<reference evidence="3 4" key="1">
    <citation type="submission" date="2019-03" db="EMBL/GenBank/DDBJ databases">
        <authorList>
            <person name="Gaulin E."/>
            <person name="Dumas B."/>
        </authorList>
    </citation>
    <scope>NUCLEOTIDE SEQUENCE [LARGE SCALE GENOMIC DNA]</scope>
    <source>
        <strain evidence="3">CBS 568.67</strain>
    </source>
</reference>
<proteinExistence type="predicted"/>
<dbReference type="AlphaFoldDB" id="A0A485KX07"/>
<dbReference type="InterPro" id="IPR039367">
    <property type="entry name" value="Och1-like"/>
</dbReference>
<gene>
    <name evidence="3" type="primary">Aste57867_12681</name>
    <name evidence="2" type="ORF">As57867_012634</name>
    <name evidence="3" type="ORF">ASTE57867_12681</name>
</gene>
<evidence type="ECO:0000256" key="1">
    <source>
        <dbReference type="SAM" id="Phobius"/>
    </source>
</evidence>
<dbReference type="InterPro" id="IPR007577">
    <property type="entry name" value="GlycoTrfase_DXD_sugar-bd_CS"/>
</dbReference>
<dbReference type="Gene3D" id="3.90.550.20">
    <property type="match status" value="1"/>
</dbReference>
<accession>A0A485KX07</accession>
<dbReference type="PANTHER" id="PTHR31834:SF1">
    <property type="entry name" value="INITIATION-SPECIFIC ALPHA-1,6-MANNOSYLTRANSFERASE"/>
    <property type="match status" value="1"/>
</dbReference>
<dbReference type="Proteomes" id="UP000332933">
    <property type="component" value="Unassembled WGS sequence"/>
</dbReference>
<dbReference type="PANTHER" id="PTHR31834">
    <property type="entry name" value="INITIATION-SPECIFIC ALPHA-1,6-MANNOSYLTRANSFERASE"/>
    <property type="match status" value="1"/>
</dbReference>
<dbReference type="GO" id="GO:0006487">
    <property type="term" value="P:protein N-linked glycosylation"/>
    <property type="evidence" value="ECO:0007669"/>
    <property type="project" value="TreeGrafter"/>
</dbReference>
<sequence>MSAVKYSPLSQPSTESTPPRCRVVLLVVSGSVVAALLLGLVLWSAHVKEELQNYSATGQAFLDTAFQVAHNPHFHYWSIDKQENDDVGCRVQFVFAGSKYDYNQFPTMQSWIRYADPKCPIEIIRPNHAVFNQLTPIEKPVFYDSAYLPILQADFMKLLVMYYLGGLVTDLDVEALKPFPTAWTGPGTALATCDVVLGIEVNCFDDECAKTMARKGQIQNWSMWSRRRHSPFLGQLIEYVVAKYKTFPSHDKHVAVQEVFGSGSITDFVRLYGNFVNTTHYETATNDAGETLQGVLGSVLRVHKQGEEVCIVGSYWTGGGCSVASECLISHHYEGSWKKNWWSWDP</sequence>
<evidence type="ECO:0000313" key="3">
    <source>
        <dbReference type="EMBL" id="VFT89531.1"/>
    </source>
</evidence>
<dbReference type="OrthoDB" id="74400at2759"/>
<evidence type="ECO:0000313" key="2">
    <source>
        <dbReference type="EMBL" id="KAF0696559.1"/>
    </source>
</evidence>
<dbReference type="InterPro" id="IPR029044">
    <property type="entry name" value="Nucleotide-diphossugar_trans"/>
</dbReference>
<dbReference type="SUPFAM" id="SSF53448">
    <property type="entry name" value="Nucleotide-diphospho-sugar transferases"/>
    <property type="match status" value="1"/>
</dbReference>
<dbReference type="GO" id="GO:0000009">
    <property type="term" value="F:alpha-1,6-mannosyltransferase activity"/>
    <property type="evidence" value="ECO:0007669"/>
    <property type="project" value="InterPro"/>
</dbReference>
<dbReference type="GO" id="GO:0000136">
    <property type="term" value="C:mannan polymerase complex"/>
    <property type="evidence" value="ECO:0007669"/>
    <property type="project" value="TreeGrafter"/>
</dbReference>
<feature type="transmembrane region" description="Helical" evidence="1">
    <location>
        <begin position="21"/>
        <end position="43"/>
    </location>
</feature>
<dbReference type="Pfam" id="PF04488">
    <property type="entry name" value="Gly_transf_sug"/>
    <property type="match status" value="1"/>
</dbReference>
<reference evidence="2" key="2">
    <citation type="submission" date="2019-06" db="EMBL/GenBank/DDBJ databases">
        <title>Genomics analysis of Aphanomyces spp. identifies a new class of oomycete effector associated with host adaptation.</title>
        <authorList>
            <person name="Gaulin E."/>
        </authorList>
    </citation>
    <scope>NUCLEOTIDE SEQUENCE</scope>
    <source>
        <strain evidence="2">CBS 578.67</strain>
    </source>
</reference>
<protein>
    <submittedName>
        <fullName evidence="3">Aste57867_12681 protein</fullName>
    </submittedName>
</protein>
<keyword evidence="1" id="KW-0812">Transmembrane</keyword>
<name>A0A485KX07_9STRA</name>
<evidence type="ECO:0000313" key="4">
    <source>
        <dbReference type="Proteomes" id="UP000332933"/>
    </source>
</evidence>
<dbReference type="EMBL" id="VJMH01005386">
    <property type="protein sequence ID" value="KAF0696559.1"/>
    <property type="molecule type" value="Genomic_DNA"/>
</dbReference>
<keyword evidence="4" id="KW-1185">Reference proteome</keyword>
<keyword evidence="1" id="KW-0472">Membrane</keyword>
<organism evidence="3 4">
    <name type="scientific">Aphanomyces stellatus</name>
    <dbReference type="NCBI Taxonomy" id="120398"/>
    <lineage>
        <taxon>Eukaryota</taxon>
        <taxon>Sar</taxon>
        <taxon>Stramenopiles</taxon>
        <taxon>Oomycota</taxon>
        <taxon>Saprolegniomycetes</taxon>
        <taxon>Saprolegniales</taxon>
        <taxon>Verrucalvaceae</taxon>
        <taxon>Aphanomyces</taxon>
    </lineage>
</organism>
<dbReference type="EMBL" id="CAADRA010005407">
    <property type="protein sequence ID" value="VFT89531.1"/>
    <property type="molecule type" value="Genomic_DNA"/>
</dbReference>
<keyword evidence="1" id="KW-1133">Transmembrane helix</keyword>